<evidence type="ECO:0000313" key="1">
    <source>
        <dbReference type="EMBL" id="CAB0005889.1"/>
    </source>
</evidence>
<sequence length="53" mass="5776">KGASSHFLSRTSRGPGCRTNALKLDLKWMSLNWIGAKGNIISRTFVTGVQQGQ</sequence>
<name>A0A6H5GXF4_9HEMI</name>
<evidence type="ECO:0000313" key="2">
    <source>
        <dbReference type="Proteomes" id="UP000479000"/>
    </source>
</evidence>
<protein>
    <submittedName>
        <fullName evidence="1">Uncharacterized protein</fullName>
    </submittedName>
</protein>
<keyword evidence="2" id="KW-1185">Reference proteome</keyword>
<accession>A0A6H5GXF4</accession>
<organism evidence="1 2">
    <name type="scientific">Nesidiocoris tenuis</name>
    <dbReference type="NCBI Taxonomy" id="355587"/>
    <lineage>
        <taxon>Eukaryota</taxon>
        <taxon>Metazoa</taxon>
        <taxon>Ecdysozoa</taxon>
        <taxon>Arthropoda</taxon>
        <taxon>Hexapoda</taxon>
        <taxon>Insecta</taxon>
        <taxon>Pterygota</taxon>
        <taxon>Neoptera</taxon>
        <taxon>Paraneoptera</taxon>
        <taxon>Hemiptera</taxon>
        <taxon>Heteroptera</taxon>
        <taxon>Panheteroptera</taxon>
        <taxon>Cimicomorpha</taxon>
        <taxon>Miridae</taxon>
        <taxon>Dicyphina</taxon>
        <taxon>Nesidiocoris</taxon>
    </lineage>
</organism>
<reference evidence="1 2" key="1">
    <citation type="submission" date="2020-02" db="EMBL/GenBank/DDBJ databases">
        <authorList>
            <person name="Ferguson B K."/>
        </authorList>
    </citation>
    <scope>NUCLEOTIDE SEQUENCE [LARGE SCALE GENOMIC DNA]</scope>
</reference>
<gene>
    <name evidence="1" type="ORF">NTEN_LOCUS11366</name>
</gene>
<proteinExistence type="predicted"/>
<dbReference type="Proteomes" id="UP000479000">
    <property type="component" value="Unassembled WGS sequence"/>
</dbReference>
<feature type="non-terminal residue" evidence="1">
    <location>
        <position position="1"/>
    </location>
</feature>
<dbReference type="EMBL" id="CADCXU010016791">
    <property type="protein sequence ID" value="CAB0005889.1"/>
    <property type="molecule type" value="Genomic_DNA"/>
</dbReference>
<dbReference type="AlphaFoldDB" id="A0A6H5GXF4"/>